<dbReference type="InterPro" id="IPR029341">
    <property type="entry name" value="FAM21/CAPZIP"/>
</dbReference>
<feature type="compositionally biased region" description="Polar residues" evidence="1">
    <location>
        <begin position="94"/>
        <end position="104"/>
    </location>
</feature>
<dbReference type="Ensembl" id="ENSSFOT00015071624.1">
    <property type="protein sequence ID" value="ENSSFOP00015062014.1"/>
    <property type="gene ID" value="ENSSFOG00015032143.1"/>
</dbReference>
<reference evidence="3" key="3">
    <citation type="submission" date="2025-09" db="UniProtKB">
        <authorList>
            <consortium name="Ensembl"/>
        </authorList>
    </citation>
    <scope>IDENTIFICATION</scope>
</reference>
<evidence type="ECO:0000259" key="2">
    <source>
        <dbReference type="Pfam" id="PF15255"/>
    </source>
</evidence>
<protein>
    <recommendedName>
        <fullName evidence="2">FAM21/CAPZIP domain-containing protein</fullName>
    </recommendedName>
</protein>
<feature type="region of interest" description="Disordered" evidence="1">
    <location>
        <begin position="78"/>
        <end position="104"/>
    </location>
</feature>
<proteinExistence type="predicted"/>
<dbReference type="Proteomes" id="UP000694397">
    <property type="component" value="Chromosome 10"/>
</dbReference>
<feature type="compositionally biased region" description="Basic residues" evidence="1">
    <location>
        <begin position="182"/>
        <end position="199"/>
    </location>
</feature>
<reference evidence="3 4" key="1">
    <citation type="submission" date="2019-04" db="EMBL/GenBank/DDBJ databases">
        <authorList>
            <consortium name="Wellcome Sanger Institute Data Sharing"/>
        </authorList>
    </citation>
    <scope>NUCLEOTIDE SEQUENCE [LARGE SCALE GENOMIC DNA]</scope>
</reference>
<organism evidence="3 4">
    <name type="scientific">Scleropages formosus</name>
    <name type="common">Asian bonytongue</name>
    <name type="synonym">Osteoglossum formosum</name>
    <dbReference type="NCBI Taxonomy" id="113540"/>
    <lineage>
        <taxon>Eukaryota</taxon>
        <taxon>Metazoa</taxon>
        <taxon>Chordata</taxon>
        <taxon>Craniata</taxon>
        <taxon>Vertebrata</taxon>
        <taxon>Euteleostomi</taxon>
        <taxon>Actinopterygii</taxon>
        <taxon>Neopterygii</taxon>
        <taxon>Teleostei</taxon>
        <taxon>Osteoglossocephala</taxon>
        <taxon>Osteoglossomorpha</taxon>
        <taxon>Osteoglossiformes</taxon>
        <taxon>Osteoglossidae</taxon>
        <taxon>Scleropages</taxon>
    </lineage>
</organism>
<feature type="region of interest" description="Disordered" evidence="1">
    <location>
        <begin position="120"/>
        <end position="328"/>
    </location>
</feature>
<evidence type="ECO:0000313" key="4">
    <source>
        <dbReference type="Proteomes" id="UP000694397"/>
    </source>
</evidence>
<gene>
    <name evidence="3" type="primary">zgc:153184</name>
</gene>
<keyword evidence="4" id="KW-1185">Reference proteome</keyword>
<feature type="compositionally biased region" description="Pro residues" evidence="1">
    <location>
        <begin position="136"/>
        <end position="157"/>
    </location>
</feature>
<name>A0A8D0CCQ6_SCLFO</name>
<dbReference type="AlphaFoldDB" id="A0A8D0CCQ6"/>
<dbReference type="OrthoDB" id="9450049at2759"/>
<evidence type="ECO:0000256" key="1">
    <source>
        <dbReference type="SAM" id="MobiDB-lite"/>
    </source>
</evidence>
<evidence type="ECO:0000313" key="3">
    <source>
        <dbReference type="Ensembl" id="ENSSFOP00015062014.1"/>
    </source>
</evidence>
<dbReference type="Pfam" id="PF15255">
    <property type="entry name" value="CAP-ZIP_m"/>
    <property type="match status" value="1"/>
</dbReference>
<feature type="domain" description="FAM21/CAPZIP" evidence="2">
    <location>
        <begin position="105"/>
        <end position="225"/>
    </location>
</feature>
<reference evidence="3" key="2">
    <citation type="submission" date="2025-08" db="UniProtKB">
        <authorList>
            <consortium name="Ensembl"/>
        </authorList>
    </citation>
    <scope>IDENTIFICATION</scope>
</reference>
<sequence length="328" mass="34603">VLFYDEFQANAKKLYQSSRKVYTRVPGVSGHALGGPWRDQEYHHLTSLIDRSAAFFKVPQAEPPVKPSVSKLAEKFKGQPFPIPSRHEEKPAVGSTQASKSRNRNSALIEKLQANLSLSPTSLLPLTRNPEAKLQPKPPGTTPPVTPPLTPTSPPQPTSEEEAPTGFETPAEGSVLPSFNKGRPRLSFKRRPPTRQHRKSCNEEVLPAEDGTAVNSPDASMAGGGQGAAAEAAEAAGEHHDGVSPGPALTLSPAPAAETGGDGDSAEKEAAVQEEDDVFAVESTAKEGSAGKEAPEEPLPAAAQEPQRNTQCGETAEAKGNQPRSPGD</sequence>
<accession>A0A8D0CCQ6</accession>
<dbReference type="GeneTree" id="ENSGT00940000170083"/>